<feature type="domain" description="YVC1 N-terminal linker helical" evidence="3">
    <location>
        <begin position="108"/>
        <end position="284"/>
    </location>
</feature>
<feature type="region of interest" description="Disordered" evidence="1">
    <location>
        <begin position="799"/>
        <end position="843"/>
    </location>
</feature>
<evidence type="ECO:0000259" key="4">
    <source>
        <dbReference type="Pfam" id="PF23317"/>
    </source>
</evidence>
<feature type="transmembrane region" description="Helical" evidence="2">
    <location>
        <begin position="516"/>
        <end position="533"/>
    </location>
</feature>
<dbReference type="AlphaFoldDB" id="A0A0D1XGG0"/>
<feature type="transmembrane region" description="Helical" evidence="2">
    <location>
        <begin position="545"/>
        <end position="566"/>
    </location>
</feature>
<dbReference type="HOGENOM" id="CLU_003613_0_0_1"/>
<dbReference type="PANTHER" id="PTHR35859">
    <property type="entry name" value="NONSELECTIVE CATION CHANNEL PROTEIN"/>
    <property type="match status" value="1"/>
</dbReference>
<sequence length="1169" mass="130485">MLNSILGPSRTRRRRDHSPFSSSYAPTSRSPNVSRTRMHHRQQGSSELEHDGIFLEEDEEGSENEEEIIEGEEATQDEGEDLDEDGPDDTTPLLPIFSAAHLDAIPVFALTHAIRTLVTSRCDTVLSWEQLRSPQVTQFLLKPVEQQIRDNHLNAATYYALMANCLQYGKEAAIYSGNSGTNKTRGMVCQLLAIRLLKDYSTRDLIDALSYDFDPLQGHPDSLPADNDGRRGTIASRKQVQRPARISCFEIAIRAQAKQFLSHPTVVQQLEAIWAGTIVFHSAADNLHRKLAIPKEFRSYGTNDMGPPAKAASTPSYDSALLRRAVTLYNPRDASLFKLSRLRVPRYRNILSTMSFAVLLGLFVAVLVERSLEITPLEVFFWFWAAGYMLDEIVGFNEQGFSLYLASFWNIFDLGILLILFIHLALRIYGIVMPDVKKHTVANMAYDVLAADAVLLFPRLFSVLDHYRYFSPLLIGFRYMATDLVAVSLLIVISCSGFFVALTLSFGNEGIDTPSSVAYALLQMVMGFTPAAWDRWPGYNILGKTILTLFLFICHFLVVTILVTVLTNSFTAIVRNANEEHQFLFAVNTISHVKSDALFSYVAPTNILQWVLVPLRYCLPFRQYVKINRTMIKITHFPLLFSIFVYEKSVLQSTTYDSIDLVEHRAPRRAITTKFSRLNRAPSIATFRQDRALEEVFRRPFDSTLRGARQGRDYRHKSSNVVSTWMKDIGDDIGNPPQEQDRVIVDTLESRAAGHRLLPPSRRVRTFSRRTMSVLSDPEEFRTNAELTLAKDANVIREHTTSSAVEQPSQATDAEADGDDELVTNDEGDEEETTTFDHHSPELGEQTHAAGSVASHEYFPNRPLAGTSTPRSAGAPASLLRTKRDGFTSGRNSPSAGSPKHRPRQHSRNVSSATMIFKPMMDTSPDQSSSAAGTTGALEQPRASRPGSGTRTPNSKPVSSTAGHRTSKRTTPGPARMRPVLPGKDDPAFRSAPNLAGLLAVESRSNHPRRRPSLEMDLVSDIGDNRALGGGYVGALPASFAAQMQRGLTESRHSRDQNEEQERFAKIMMARMNSLEEGFREVIHEVRDHMRQEEARSRSPEKASRPVTRQRKTKENDTPALQPLGTARDKENVDPGEAKDVVEGDVQGKSHGHRVEVEDSSESARPSSQ</sequence>
<evidence type="ECO:0000313" key="5">
    <source>
        <dbReference type="EMBL" id="KIV87246.1"/>
    </source>
</evidence>
<dbReference type="Proteomes" id="UP000053599">
    <property type="component" value="Unassembled WGS sequence"/>
</dbReference>
<feature type="compositionally biased region" description="Basic and acidic residues" evidence="1">
    <location>
        <begin position="1089"/>
        <end position="1104"/>
    </location>
</feature>
<feature type="transmembrane region" description="Helical" evidence="2">
    <location>
        <begin position="347"/>
        <end position="367"/>
    </location>
</feature>
<feature type="transmembrane region" description="Helical" evidence="2">
    <location>
        <begin position="484"/>
        <end position="504"/>
    </location>
</feature>
<feature type="transmembrane region" description="Helical" evidence="2">
    <location>
        <begin position="379"/>
        <end position="396"/>
    </location>
</feature>
<feature type="compositionally biased region" description="Acidic residues" evidence="1">
    <location>
        <begin position="814"/>
        <end position="834"/>
    </location>
</feature>
<keyword evidence="2" id="KW-0472">Membrane</keyword>
<reference evidence="5 6" key="1">
    <citation type="submission" date="2015-01" db="EMBL/GenBank/DDBJ databases">
        <title>The Genome Sequence of Exophiala sideris CBS121828.</title>
        <authorList>
            <consortium name="The Broad Institute Genomics Platform"/>
            <person name="Cuomo C."/>
            <person name="de Hoog S."/>
            <person name="Gorbushina A."/>
            <person name="Stielow B."/>
            <person name="Teixiera M."/>
            <person name="Abouelleil A."/>
            <person name="Chapman S.B."/>
            <person name="Priest M."/>
            <person name="Young S.K."/>
            <person name="Wortman J."/>
            <person name="Nusbaum C."/>
            <person name="Birren B."/>
        </authorList>
    </citation>
    <scope>NUCLEOTIDE SEQUENCE [LARGE SCALE GENOMIC DNA]</scope>
    <source>
        <strain evidence="5 6">CBS 121828</strain>
    </source>
</reference>
<evidence type="ECO:0000256" key="2">
    <source>
        <dbReference type="SAM" id="Phobius"/>
    </source>
</evidence>
<feature type="compositionally biased region" description="Polar residues" evidence="1">
    <location>
        <begin position="924"/>
        <end position="933"/>
    </location>
</feature>
<dbReference type="EMBL" id="KN846951">
    <property type="protein sequence ID" value="KIV87246.1"/>
    <property type="molecule type" value="Genomic_DNA"/>
</dbReference>
<feature type="region of interest" description="Disordered" evidence="1">
    <location>
        <begin position="1089"/>
        <end position="1169"/>
    </location>
</feature>
<dbReference type="Pfam" id="PF23190">
    <property type="entry name" value="LHD_TRPY1"/>
    <property type="match status" value="1"/>
</dbReference>
<evidence type="ECO:0000313" key="6">
    <source>
        <dbReference type="Proteomes" id="UP000053599"/>
    </source>
</evidence>
<protein>
    <recommendedName>
        <fullName evidence="7">Ion transport domain-containing protein</fullName>
    </recommendedName>
</protein>
<keyword evidence="2" id="KW-1133">Transmembrane helix</keyword>
<gene>
    <name evidence="5" type="ORF">PV11_02803</name>
</gene>
<name>A0A0D1XGG0_9EURO</name>
<proteinExistence type="predicted"/>
<organism evidence="5 6">
    <name type="scientific">Exophiala sideris</name>
    <dbReference type="NCBI Taxonomy" id="1016849"/>
    <lineage>
        <taxon>Eukaryota</taxon>
        <taxon>Fungi</taxon>
        <taxon>Dikarya</taxon>
        <taxon>Ascomycota</taxon>
        <taxon>Pezizomycotina</taxon>
        <taxon>Eurotiomycetes</taxon>
        <taxon>Chaetothyriomycetidae</taxon>
        <taxon>Chaetothyriales</taxon>
        <taxon>Herpotrichiellaceae</taxon>
        <taxon>Exophiala</taxon>
    </lineage>
</organism>
<dbReference type="OrthoDB" id="2373987at2759"/>
<feature type="compositionally biased region" description="Acidic residues" evidence="1">
    <location>
        <begin position="54"/>
        <end position="88"/>
    </location>
</feature>
<dbReference type="InterPro" id="IPR056336">
    <property type="entry name" value="YVC1_C"/>
</dbReference>
<feature type="region of interest" description="Disordered" evidence="1">
    <location>
        <begin position="1"/>
        <end position="91"/>
    </location>
</feature>
<dbReference type="STRING" id="1016849.A0A0D1XGG0"/>
<feature type="transmembrane region" description="Helical" evidence="2">
    <location>
        <begin position="408"/>
        <end position="432"/>
    </location>
</feature>
<evidence type="ECO:0000256" key="1">
    <source>
        <dbReference type="SAM" id="MobiDB-lite"/>
    </source>
</evidence>
<feature type="compositionally biased region" description="Polar residues" evidence="1">
    <location>
        <begin position="801"/>
        <end position="812"/>
    </location>
</feature>
<dbReference type="InterPro" id="IPR056337">
    <property type="entry name" value="LHD_YVC1"/>
</dbReference>
<feature type="domain" description="Calcium channel YVC1-like C-terminal transmembrane" evidence="4">
    <location>
        <begin position="355"/>
        <end position="664"/>
    </location>
</feature>
<feature type="compositionally biased region" description="Polar residues" evidence="1">
    <location>
        <begin position="947"/>
        <end position="964"/>
    </location>
</feature>
<dbReference type="InterPro" id="IPR052971">
    <property type="entry name" value="TRP_calcium_channel"/>
</dbReference>
<feature type="compositionally biased region" description="Polar residues" evidence="1">
    <location>
        <begin position="19"/>
        <end position="35"/>
    </location>
</feature>
<feature type="region of interest" description="Disordered" evidence="1">
    <location>
        <begin position="858"/>
        <end position="987"/>
    </location>
</feature>
<evidence type="ECO:0008006" key="7">
    <source>
        <dbReference type="Google" id="ProtNLM"/>
    </source>
</evidence>
<feature type="compositionally biased region" description="Basic and acidic residues" evidence="1">
    <location>
        <begin position="1127"/>
        <end position="1157"/>
    </location>
</feature>
<evidence type="ECO:0000259" key="3">
    <source>
        <dbReference type="Pfam" id="PF23190"/>
    </source>
</evidence>
<keyword evidence="2" id="KW-0812">Transmembrane</keyword>
<dbReference type="PANTHER" id="PTHR35859:SF4">
    <property type="entry name" value="MEMBRANE CHANNEL PROTEIN, PUTATIVE (AFU_ORTHOLOGUE AFUA_6G11300)-RELATED"/>
    <property type="match status" value="1"/>
</dbReference>
<accession>A0A0D1XGG0</accession>
<dbReference type="Pfam" id="PF23317">
    <property type="entry name" value="YVC1_C"/>
    <property type="match status" value="1"/>
</dbReference>